<evidence type="ECO:0000256" key="9">
    <source>
        <dbReference type="HAMAP-Rule" id="MF_01815"/>
    </source>
</evidence>
<evidence type="ECO:0000256" key="2">
    <source>
        <dbReference type="ARBA" id="ARBA00022516"/>
    </source>
</evidence>
<reference evidence="12 13" key="1">
    <citation type="submission" date="2021-10" db="EMBL/GenBank/DDBJ databases">
        <title>Anaerobic single-cell dispensing facilitates the cultivation of human gut bacteria.</title>
        <authorList>
            <person name="Afrizal A."/>
        </authorList>
    </citation>
    <scope>NUCLEOTIDE SEQUENCE [LARGE SCALE GENOMIC DNA]</scope>
    <source>
        <strain evidence="12 13">CLA-AA-H244</strain>
    </source>
</reference>
<comment type="function">
    <text evidence="9">Catalyzes the condensation reaction of fatty acid synthesis by the addition to an acyl acceptor of two carbons from malonyl-ACP. Catalyzes the first condensation reaction which initiates fatty acid synthesis and may therefore play a role in governing the total rate of fatty acid production. Possesses both acetoacetyl-ACP synthase and acetyl transacylase activities. Its substrate specificity determines the biosynthesis of branched-chain and/or straight-chain of fatty acids.</text>
</comment>
<dbReference type="GO" id="GO:0004315">
    <property type="term" value="F:3-oxoacyl-[acyl-carrier-protein] synthase activity"/>
    <property type="evidence" value="ECO:0007669"/>
    <property type="project" value="InterPro"/>
</dbReference>
<keyword evidence="4 9" id="KW-0276">Fatty acid metabolism</keyword>
<feature type="domain" description="Beta-ketoacyl-[acyl-carrier-protein] synthase III N-terminal" evidence="11">
    <location>
        <begin position="105"/>
        <end position="179"/>
    </location>
</feature>
<evidence type="ECO:0000256" key="8">
    <source>
        <dbReference type="ARBA" id="ARBA00023315"/>
    </source>
</evidence>
<accession>A0AAE3DP18</accession>
<dbReference type="GO" id="GO:0005737">
    <property type="term" value="C:cytoplasm"/>
    <property type="evidence" value="ECO:0007669"/>
    <property type="project" value="UniProtKB-SubCell"/>
</dbReference>
<evidence type="ECO:0000313" key="13">
    <source>
        <dbReference type="Proteomes" id="UP001199355"/>
    </source>
</evidence>
<feature type="active site" evidence="9">
    <location>
        <position position="253"/>
    </location>
</feature>
<feature type="active site" evidence="9">
    <location>
        <position position="111"/>
    </location>
</feature>
<evidence type="ECO:0000259" key="10">
    <source>
        <dbReference type="Pfam" id="PF08541"/>
    </source>
</evidence>
<evidence type="ECO:0000256" key="1">
    <source>
        <dbReference type="ARBA" id="ARBA00008642"/>
    </source>
</evidence>
<dbReference type="Proteomes" id="UP001199355">
    <property type="component" value="Unassembled WGS sequence"/>
</dbReference>
<dbReference type="EMBL" id="JAJEQF010000034">
    <property type="protein sequence ID" value="MCC2168406.1"/>
    <property type="molecule type" value="Genomic_DNA"/>
</dbReference>
<comment type="subcellular location">
    <subcellularLocation>
        <location evidence="9">Cytoplasm</location>
    </subcellularLocation>
</comment>
<comment type="domain">
    <text evidence="9">The last Arg residue of the ACP-binding site is essential for the weak association between ACP/AcpP and FabH.</text>
</comment>
<evidence type="ECO:0000256" key="6">
    <source>
        <dbReference type="ARBA" id="ARBA00023160"/>
    </source>
</evidence>
<dbReference type="SUPFAM" id="SSF53901">
    <property type="entry name" value="Thiolase-like"/>
    <property type="match status" value="1"/>
</dbReference>
<protein>
    <recommendedName>
        <fullName evidence="9">Beta-ketoacyl-[acyl-carrier-protein] synthase III</fullName>
        <shortName evidence="9">Beta-ketoacyl-ACP synthase III</shortName>
        <shortName evidence="9">KAS III</shortName>
        <ecNumber evidence="9">2.3.1.180</ecNumber>
    </recommendedName>
    <alternativeName>
        <fullName evidence="9">3-oxoacyl-[acyl-carrier-protein] synthase 3</fullName>
    </alternativeName>
    <alternativeName>
        <fullName evidence="9">3-oxoacyl-[acyl-carrier-protein] synthase III</fullName>
    </alternativeName>
</protein>
<comment type="similarity">
    <text evidence="1 9">Belongs to the thiolase-like superfamily. FabH family.</text>
</comment>
<dbReference type="InterPro" id="IPR013751">
    <property type="entry name" value="ACP_syn_III_N"/>
</dbReference>
<dbReference type="InterPro" id="IPR016039">
    <property type="entry name" value="Thiolase-like"/>
</dbReference>
<sequence length="327" mass="36270">MAVEIRGTGSYIPEKIVENRELEQMVETTDVWIRERTGICRRHIAEKETVVDMGVQAAMQALEHSGISAKEIDLLIVSTLSAETVMPSVSCRIQERIGAVRAVCFDLNAACSGFLLAYQSAEAYLENGAYKTALIIGSERLSNIIDWKDRNSCILFGDGAGAVVLTCTDKKGYRFISHSDGSMGNALRLEHHYDRNLETEQHRLSIEQSASSKVSMDGQAVFRFAVRRVPQVIEEVLCINELSREEIDCYVLHQANQRIVEAVAKRLKEPLGKFPMNLQNYGNTSSASIPILLNELDQSKRLKTGDRIVMAGFGGGLTWGASIAEWI</sequence>
<evidence type="ECO:0000313" key="12">
    <source>
        <dbReference type="EMBL" id="MCC2168406.1"/>
    </source>
</evidence>
<dbReference type="PANTHER" id="PTHR43091:SF1">
    <property type="entry name" value="BETA-KETOACYL-[ACYL-CARRIER-PROTEIN] SYNTHASE III, CHLOROPLASTIC"/>
    <property type="match status" value="1"/>
</dbReference>
<dbReference type="RefSeq" id="WP_308728659.1">
    <property type="nucleotide sequence ID" value="NZ_JAJEQF010000034.1"/>
</dbReference>
<dbReference type="CDD" id="cd00830">
    <property type="entry name" value="KAS_III"/>
    <property type="match status" value="1"/>
</dbReference>
<dbReference type="Pfam" id="PF08541">
    <property type="entry name" value="ACP_syn_III_C"/>
    <property type="match status" value="1"/>
</dbReference>
<evidence type="ECO:0000256" key="5">
    <source>
        <dbReference type="ARBA" id="ARBA00023098"/>
    </source>
</evidence>
<comment type="catalytic activity">
    <reaction evidence="9">
        <text>malonyl-[ACP] + acetyl-CoA + H(+) = 3-oxobutanoyl-[ACP] + CO2 + CoA</text>
        <dbReference type="Rhea" id="RHEA:12080"/>
        <dbReference type="Rhea" id="RHEA-COMP:9623"/>
        <dbReference type="Rhea" id="RHEA-COMP:9625"/>
        <dbReference type="ChEBI" id="CHEBI:15378"/>
        <dbReference type="ChEBI" id="CHEBI:16526"/>
        <dbReference type="ChEBI" id="CHEBI:57287"/>
        <dbReference type="ChEBI" id="CHEBI:57288"/>
        <dbReference type="ChEBI" id="CHEBI:78449"/>
        <dbReference type="ChEBI" id="CHEBI:78450"/>
        <dbReference type="EC" id="2.3.1.180"/>
    </reaction>
</comment>
<keyword evidence="8 9" id="KW-0012">Acyltransferase</keyword>
<dbReference type="NCBIfam" id="TIGR00747">
    <property type="entry name" value="fabH"/>
    <property type="match status" value="1"/>
</dbReference>
<keyword evidence="9" id="KW-0963">Cytoplasm</keyword>
<proteinExistence type="inferred from homology"/>
<evidence type="ECO:0000256" key="7">
    <source>
        <dbReference type="ARBA" id="ARBA00023268"/>
    </source>
</evidence>
<organism evidence="12 13">
    <name type="scientific">Gallintestinimicrobium propionicum</name>
    <dbReference type="NCBI Taxonomy" id="2981770"/>
    <lineage>
        <taxon>Bacteria</taxon>
        <taxon>Bacillati</taxon>
        <taxon>Bacillota</taxon>
        <taxon>Clostridia</taxon>
        <taxon>Lachnospirales</taxon>
        <taxon>Lachnospiraceae</taxon>
        <taxon>Gallintestinimicrobium</taxon>
    </lineage>
</organism>
<dbReference type="PANTHER" id="PTHR43091">
    <property type="entry name" value="3-OXOACYL-[ACYL-CARRIER-PROTEIN] SYNTHASE"/>
    <property type="match status" value="1"/>
</dbReference>
<keyword evidence="2 9" id="KW-0444">Lipid biosynthesis</keyword>
<keyword evidence="6 9" id="KW-0275">Fatty acid biosynthesis</keyword>
<comment type="caution">
    <text evidence="12">The sequence shown here is derived from an EMBL/GenBank/DDBJ whole genome shotgun (WGS) entry which is preliminary data.</text>
</comment>
<keyword evidence="3 9" id="KW-0808">Transferase</keyword>
<evidence type="ECO:0000259" key="11">
    <source>
        <dbReference type="Pfam" id="PF08545"/>
    </source>
</evidence>
<keyword evidence="7 9" id="KW-0511">Multifunctional enzyme</keyword>
<keyword evidence="13" id="KW-1185">Reference proteome</keyword>
<dbReference type="GO" id="GO:0006633">
    <property type="term" value="P:fatty acid biosynthetic process"/>
    <property type="evidence" value="ECO:0007669"/>
    <property type="project" value="UniProtKB-UniRule"/>
</dbReference>
<keyword evidence="5 9" id="KW-0443">Lipid metabolism</keyword>
<dbReference type="NCBIfam" id="NF006829">
    <property type="entry name" value="PRK09352.1"/>
    <property type="match status" value="1"/>
</dbReference>
<dbReference type="InterPro" id="IPR004655">
    <property type="entry name" value="FabH"/>
</dbReference>
<name>A0AAE3DP18_9FIRM</name>
<comment type="pathway">
    <text evidence="9">Lipid metabolism; fatty acid biosynthesis.</text>
</comment>
<dbReference type="InterPro" id="IPR013747">
    <property type="entry name" value="ACP_syn_III_C"/>
</dbReference>
<gene>
    <name evidence="9" type="primary">fabH</name>
    <name evidence="12" type="ORF">LKD45_12035</name>
</gene>
<comment type="subunit">
    <text evidence="9">Homodimer.</text>
</comment>
<dbReference type="Pfam" id="PF08545">
    <property type="entry name" value="ACP_syn_III"/>
    <property type="match status" value="1"/>
</dbReference>
<dbReference type="AlphaFoldDB" id="A0AAE3DP18"/>
<dbReference type="GO" id="GO:0033818">
    <property type="term" value="F:beta-ketoacyl-acyl-carrier-protein synthase III activity"/>
    <property type="evidence" value="ECO:0007669"/>
    <property type="project" value="UniProtKB-UniRule"/>
</dbReference>
<evidence type="ECO:0000256" key="3">
    <source>
        <dbReference type="ARBA" id="ARBA00022679"/>
    </source>
</evidence>
<feature type="active site" evidence="9">
    <location>
        <position position="283"/>
    </location>
</feature>
<evidence type="ECO:0000256" key="4">
    <source>
        <dbReference type="ARBA" id="ARBA00022832"/>
    </source>
</evidence>
<dbReference type="Gene3D" id="3.40.47.10">
    <property type="match status" value="1"/>
</dbReference>
<dbReference type="EC" id="2.3.1.180" evidence="9"/>
<feature type="domain" description="Beta-ketoacyl-[acyl-carrier-protein] synthase III C-terminal" evidence="10">
    <location>
        <begin position="240"/>
        <end position="326"/>
    </location>
</feature>
<feature type="region of interest" description="ACP-binding" evidence="9">
    <location>
        <begin position="254"/>
        <end position="258"/>
    </location>
</feature>
<dbReference type="HAMAP" id="MF_01815">
    <property type="entry name" value="FabH"/>
    <property type="match status" value="1"/>
</dbReference>